<evidence type="ECO:0000313" key="4">
    <source>
        <dbReference type="Proteomes" id="UP000032232"/>
    </source>
</evidence>
<sequence>MEPTPTIVVKDSMDPARAMALAATLGRPTPSVLPRFWHHLHFWEARPSSELGRDGHPRQGLGVIPQTEFPRRMWAGGALEWHRDLVFGEPAERRSRLVAHDRKHGRTGPFDLVRLEHEVHQRGDLCVVERQDLVYRPNVGDKPEDSGKPAPPAPEGDVVGTVPTDPVTLFRFSALTLNSHRIHYDAAYARDVEGHRGIVVHGPLLAEALIHAAGAPHRFSYRATSPLFAAETGEVMRYEADFWIRGPDGRLCMEGRIG</sequence>
<organism evidence="3 4">
    <name type="scientific">Jannaschia aquimarina</name>
    <dbReference type="NCBI Taxonomy" id="935700"/>
    <lineage>
        <taxon>Bacteria</taxon>
        <taxon>Pseudomonadati</taxon>
        <taxon>Pseudomonadota</taxon>
        <taxon>Alphaproteobacteria</taxon>
        <taxon>Rhodobacterales</taxon>
        <taxon>Roseobacteraceae</taxon>
        <taxon>Jannaschia</taxon>
    </lineage>
</organism>
<dbReference type="RefSeq" id="WP_043917097.1">
    <property type="nucleotide sequence ID" value="NZ_FZPF01000003.1"/>
</dbReference>
<proteinExistence type="predicted"/>
<dbReference type="InterPro" id="IPR052741">
    <property type="entry name" value="Mitochondrial_HTD2"/>
</dbReference>
<evidence type="ECO:0000256" key="1">
    <source>
        <dbReference type="SAM" id="MobiDB-lite"/>
    </source>
</evidence>
<gene>
    <name evidence="3" type="ORF">jaqu_02380</name>
</gene>
<dbReference type="PANTHER" id="PTHR28152:SF1">
    <property type="entry name" value="HYDROXYACYL-THIOESTER DEHYDRATASE TYPE 2, MITOCHONDRIAL"/>
    <property type="match status" value="1"/>
</dbReference>
<feature type="compositionally biased region" description="Basic and acidic residues" evidence="1">
    <location>
        <begin position="137"/>
        <end position="147"/>
    </location>
</feature>
<dbReference type="InterPro" id="IPR029069">
    <property type="entry name" value="HotDog_dom_sf"/>
</dbReference>
<evidence type="ECO:0000313" key="3">
    <source>
        <dbReference type="EMBL" id="KIT18011.1"/>
    </source>
</evidence>
<keyword evidence="4" id="KW-1185">Reference proteome</keyword>
<dbReference type="STRING" id="935700.jaqu_02380"/>
<dbReference type="GO" id="GO:0019171">
    <property type="term" value="F:(3R)-hydroxyacyl-[acyl-carrier-protein] dehydratase activity"/>
    <property type="evidence" value="ECO:0007669"/>
    <property type="project" value="TreeGrafter"/>
</dbReference>
<accession>A0A0D1EM11</accession>
<dbReference type="OrthoDB" id="7183822at2"/>
<dbReference type="Proteomes" id="UP000032232">
    <property type="component" value="Unassembled WGS sequence"/>
</dbReference>
<protein>
    <recommendedName>
        <fullName evidence="2">FAS1-like dehydratase domain-containing protein</fullName>
    </recommendedName>
</protein>
<dbReference type="AlphaFoldDB" id="A0A0D1EM11"/>
<name>A0A0D1EM11_9RHOB</name>
<dbReference type="PATRIC" id="fig|935700.4.peg.260"/>
<dbReference type="Gene3D" id="3.10.129.10">
    <property type="entry name" value="Hotdog Thioesterase"/>
    <property type="match status" value="1"/>
</dbReference>
<dbReference type="EMBL" id="JYFE01000006">
    <property type="protein sequence ID" value="KIT18011.1"/>
    <property type="molecule type" value="Genomic_DNA"/>
</dbReference>
<comment type="caution">
    <text evidence="3">The sequence shown here is derived from an EMBL/GenBank/DDBJ whole genome shotgun (WGS) entry which is preliminary data.</text>
</comment>
<feature type="region of interest" description="Disordered" evidence="1">
    <location>
        <begin position="137"/>
        <end position="159"/>
    </location>
</feature>
<dbReference type="SUPFAM" id="SSF54637">
    <property type="entry name" value="Thioesterase/thiol ester dehydrase-isomerase"/>
    <property type="match status" value="1"/>
</dbReference>
<reference evidence="3 4" key="1">
    <citation type="submission" date="2015-02" db="EMBL/GenBank/DDBJ databases">
        <title>Genome Sequence of Jannaschia aquimarina DSM28248, a member of the Roseobacter clade.</title>
        <authorList>
            <person name="Voget S."/>
            <person name="Daniel R."/>
        </authorList>
    </citation>
    <scope>NUCLEOTIDE SEQUENCE [LARGE SCALE GENOMIC DNA]</scope>
    <source>
        <strain evidence="3 4">GSW-M26</strain>
    </source>
</reference>
<feature type="domain" description="FAS1-like dehydratase" evidence="2">
    <location>
        <begin position="66"/>
        <end position="124"/>
    </location>
</feature>
<evidence type="ECO:0000259" key="2">
    <source>
        <dbReference type="Pfam" id="PF13452"/>
    </source>
</evidence>
<dbReference type="InterPro" id="IPR039569">
    <property type="entry name" value="FAS1-like_DH_region"/>
</dbReference>
<dbReference type="Pfam" id="PF13452">
    <property type="entry name" value="FAS1_DH_region"/>
    <property type="match status" value="1"/>
</dbReference>
<dbReference type="PANTHER" id="PTHR28152">
    <property type="entry name" value="HYDROXYACYL-THIOESTER DEHYDRATASE TYPE 2, MITOCHONDRIAL"/>
    <property type="match status" value="1"/>
</dbReference>